<evidence type="ECO:0000256" key="2">
    <source>
        <dbReference type="ARBA" id="ARBA00005369"/>
    </source>
</evidence>
<name>A0A4R6VCC7_9ACTN</name>
<keyword evidence="5" id="KW-0963">Cytoplasm</keyword>
<comment type="similarity">
    <text evidence="2">Belongs to the methyltransferase superfamily. L-isoaspartyl/D-aspartyl protein methyltransferase family.</text>
</comment>
<dbReference type="InterPro" id="IPR027573">
    <property type="entry name" value="Methyltran_FxLD"/>
</dbReference>
<keyword evidence="7 13" id="KW-0808">Transferase</keyword>
<dbReference type="PANTHER" id="PTHR11579:SF0">
    <property type="entry name" value="PROTEIN-L-ISOASPARTATE(D-ASPARTATE) O-METHYLTRANSFERASE"/>
    <property type="match status" value="1"/>
</dbReference>
<evidence type="ECO:0000256" key="9">
    <source>
        <dbReference type="ARBA" id="ARBA00030757"/>
    </source>
</evidence>
<evidence type="ECO:0000256" key="3">
    <source>
        <dbReference type="ARBA" id="ARBA00011890"/>
    </source>
</evidence>
<dbReference type="EMBL" id="SNYN01000002">
    <property type="protein sequence ID" value="TDQ54416.1"/>
    <property type="molecule type" value="Genomic_DNA"/>
</dbReference>
<feature type="region of interest" description="Disordered" evidence="12">
    <location>
        <begin position="388"/>
        <end position="431"/>
    </location>
</feature>
<dbReference type="PANTHER" id="PTHR11579">
    <property type="entry name" value="PROTEIN-L-ISOASPARTATE O-METHYLTRANSFERASE"/>
    <property type="match status" value="1"/>
</dbReference>
<dbReference type="InterPro" id="IPR029063">
    <property type="entry name" value="SAM-dependent_MTases_sf"/>
</dbReference>
<keyword evidence="8" id="KW-0949">S-adenosyl-L-methionine</keyword>
<dbReference type="InterPro" id="IPR000682">
    <property type="entry name" value="PCMT"/>
</dbReference>
<dbReference type="EC" id="2.1.1.77" evidence="3"/>
<dbReference type="AlphaFoldDB" id="A0A4R6VCC7"/>
<proteinExistence type="inferred from homology"/>
<evidence type="ECO:0000313" key="14">
    <source>
        <dbReference type="Proteomes" id="UP000295281"/>
    </source>
</evidence>
<dbReference type="SUPFAM" id="SSF53335">
    <property type="entry name" value="S-adenosyl-L-methionine-dependent methyltransferases"/>
    <property type="match status" value="1"/>
</dbReference>
<evidence type="ECO:0000256" key="5">
    <source>
        <dbReference type="ARBA" id="ARBA00022490"/>
    </source>
</evidence>
<dbReference type="GO" id="GO:0005737">
    <property type="term" value="C:cytoplasm"/>
    <property type="evidence" value="ECO:0007669"/>
    <property type="project" value="UniProtKB-SubCell"/>
</dbReference>
<keyword evidence="6 13" id="KW-0489">Methyltransferase</keyword>
<evidence type="ECO:0000256" key="10">
    <source>
        <dbReference type="ARBA" id="ARBA00031323"/>
    </source>
</evidence>
<evidence type="ECO:0000313" key="13">
    <source>
        <dbReference type="EMBL" id="TDQ54416.1"/>
    </source>
</evidence>
<evidence type="ECO:0000256" key="1">
    <source>
        <dbReference type="ARBA" id="ARBA00004496"/>
    </source>
</evidence>
<evidence type="ECO:0000256" key="11">
    <source>
        <dbReference type="ARBA" id="ARBA00031350"/>
    </source>
</evidence>
<dbReference type="GO" id="GO:0032259">
    <property type="term" value="P:methylation"/>
    <property type="evidence" value="ECO:0007669"/>
    <property type="project" value="UniProtKB-KW"/>
</dbReference>
<dbReference type="Gene3D" id="3.40.50.150">
    <property type="entry name" value="Vaccinia Virus protein VP39"/>
    <property type="match status" value="1"/>
</dbReference>
<evidence type="ECO:0000256" key="8">
    <source>
        <dbReference type="ARBA" id="ARBA00022691"/>
    </source>
</evidence>
<dbReference type="NCBIfam" id="TIGR04364">
    <property type="entry name" value="methyltran_FxLD"/>
    <property type="match status" value="1"/>
</dbReference>
<reference evidence="13 14" key="1">
    <citation type="submission" date="2019-03" db="EMBL/GenBank/DDBJ databases">
        <title>Genomic Encyclopedia of Type Strains, Phase IV (KMG-IV): sequencing the most valuable type-strain genomes for metagenomic binning, comparative biology and taxonomic classification.</title>
        <authorList>
            <person name="Goeker M."/>
        </authorList>
    </citation>
    <scope>NUCLEOTIDE SEQUENCE [LARGE SCALE GENOMIC DNA]</scope>
    <source>
        <strain evidence="13 14">DSM 46770</strain>
    </source>
</reference>
<dbReference type="CDD" id="cd02440">
    <property type="entry name" value="AdoMet_MTases"/>
    <property type="match status" value="1"/>
</dbReference>
<evidence type="ECO:0000256" key="12">
    <source>
        <dbReference type="SAM" id="MobiDB-lite"/>
    </source>
</evidence>
<comment type="caution">
    <text evidence="13">The sequence shown here is derived from an EMBL/GenBank/DDBJ whole genome shotgun (WGS) entry which is preliminary data.</text>
</comment>
<organism evidence="13 14">
    <name type="scientific">Actinorugispora endophytica</name>
    <dbReference type="NCBI Taxonomy" id="1605990"/>
    <lineage>
        <taxon>Bacteria</taxon>
        <taxon>Bacillati</taxon>
        <taxon>Actinomycetota</taxon>
        <taxon>Actinomycetes</taxon>
        <taxon>Streptosporangiales</taxon>
        <taxon>Nocardiopsidaceae</taxon>
        <taxon>Actinorugispora</taxon>
    </lineage>
</organism>
<keyword evidence="14" id="KW-1185">Reference proteome</keyword>
<evidence type="ECO:0000256" key="7">
    <source>
        <dbReference type="ARBA" id="ARBA00022679"/>
    </source>
</evidence>
<gene>
    <name evidence="13" type="ORF">EV190_102250</name>
</gene>
<evidence type="ECO:0000256" key="6">
    <source>
        <dbReference type="ARBA" id="ARBA00022603"/>
    </source>
</evidence>
<dbReference type="Pfam" id="PF01135">
    <property type="entry name" value="PCMT"/>
    <property type="match status" value="1"/>
</dbReference>
<comment type="subcellular location">
    <subcellularLocation>
        <location evidence="1">Cytoplasm</location>
    </subcellularLocation>
</comment>
<dbReference type="Proteomes" id="UP000295281">
    <property type="component" value="Unassembled WGS sequence"/>
</dbReference>
<accession>A0A4R6VCC7</accession>
<dbReference type="GO" id="GO:0004719">
    <property type="term" value="F:protein-L-isoaspartate (D-aspartate) O-methyltransferase activity"/>
    <property type="evidence" value="ECO:0007669"/>
    <property type="project" value="UniProtKB-EC"/>
</dbReference>
<evidence type="ECO:0000256" key="4">
    <source>
        <dbReference type="ARBA" id="ARBA00013346"/>
    </source>
</evidence>
<feature type="compositionally biased region" description="Basic and acidic residues" evidence="12">
    <location>
        <begin position="404"/>
        <end position="418"/>
    </location>
</feature>
<sequence>MDSIVLTAVKTTFSRLLAGKSRPVTETTVDSERAARLRNRVVDDLVADGTIVSARVEAAMRTVPRHLFAPEASLEEAYHPYNAVFTKTDEHGATVSSVSAPQIQAMMLEQAGIAPGMRVLEIGSGGCNAALIAELVGGSGEVTTVDIDPEVTARATRLLAATGYARVRVVRADAENGVPAHAPYDRILVTVGAWDVPAAWTAQLAEDGRLVVPLRMRGLTRSVAFERTGDHLTSTSALVCGFVPMQGAGAHQEQLLLVNGTNAIALRFDDGLPADPGLLDNAVRTPRAEAWTGVTVGRQEPFDTLQTHLATVLPGFCVMAVDPDLDTGPVTPANKWFSLATVDGDGFAYVTTRRTPDDASVEFGVHALGPGGPALAEAVAGQVRAWDRERRGGPGPRVSVHPAHTPDDRLPGGRVVDKKHSRVVLSWPPQD</sequence>
<protein>
    <recommendedName>
        <fullName evidence="4">Protein-L-isoaspartate O-methyltransferase</fullName>
        <ecNumber evidence="3">2.1.1.77</ecNumber>
    </recommendedName>
    <alternativeName>
        <fullName evidence="11">L-isoaspartyl protein carboxyl methyltransferase</fullName>
    </alternativeName>
    <alternativeName>
        <fullName evidence="9">Protein L-isoaspartyl methyltransferase</fullName>
    </alternativeName>
    <alternativeName>
        <fullName evidence="10">Protein-beta-aspartate methyltransferase</fullName>
    </alternativeName>
</protein>